<accession>A0A267WJ44</accession>
<dbReference type="AlphaFoldDB" id="A0A267WJ44"/>
<proteinExistence type="predicted"/>
<evidence type="ECO:0000313" key="3">
    <source>
        <dbReference type="Proteomes" id="UP000216789"/>
    </source>
</evidence>
<reference evidence="2 3" key="1">
    <citation type="journal article" date="2017" name="ISME J.">
        <title>Unveiling bifidobacterial biogeography across the mammalian branch of the tree of life.</title>
        <authorList>
            <person name="Milani C."/>
            <person name="Mangifesta M."/>
            <person name="Mancabelli L."/>
            <person name="Lugli G.A."/>
            <person name="James K."/>
            <person name="Duranti S."/>
            <person name="Turroni F."/>
            <person name="Ferrario C."/>
            <person name="Ossiprandi M.C."/>
            <person name="van Sinderen D."/>
            <person name="Ventura M."/>
        </authorList>
    </citation>
    <scope>NUCLEOTIDE SEQUENCE [LARGE SCALE GENOMIC DNA]</scope>
    <source>
        <strain evidence="2 3">1E</strain>
    </source>
</reference>
<dbReference type="Proteomes" id="UP000216789">
    <property type="component" value="Unassembled WGS sequence"/>
</dbReference>
<gene>
    <name evidence="2" type="ORF">BPS1E_1872</name>
    <name evidence="1" type="ORF">BPS1E_1972</name>
</gene>
<evidence type="ECO:0008006" key="4">
    <source>
        <dbReference type="Google" id="ProtNLM"/>
    </source>
</evidence>
<dbReference type="EMBL" id="MNLB01000024">
    <property type="protein sequence ID" value="PAC72634.1"/>
    <property type="molecule type" value="Genomic_DNA"/>
</dbReference>
<protein>
    <recommendedName>
        <fullName evidence="4">Phage tail protein</fullName>
    </recommendedName>
</protein>
<evidence type="ECO:0000313" key="2">
    <source>
        <dbReference type="EMBL" id="PAC72634.1"/>
    </source>
</evidence>
<evidence type="ECO:0000313" key="1">
    <source>
        <dbReference type="EMBL" id="PAC72540.1"/>
    </source>
</evidence>
<dbReference type="EMBL" id="MNLB01000046">
    <property type="protein sequence ID" value="PAC72540.1"/>
    <property type="molecule type" value="Genomic_DNA"/>
</dbReference>
<comment type="caution">
    <text evidence="2">The sequence shown here is derived from an EMBL/GenBank/DDBJ whole genome shotgun (WGS) entry which is preliminary data.</text>
</comment>
<organism evidence="2 3">
    <name type="scientific">Bifidobacterium pseudocatenulatum</name>
    <dbReference type="NCBI Taxonomy" id="28026"/>
    <lineage>
        <taxon>Bacteria</taxon>
        <taxon>Bacillati</taxon>
        <taxon>Actinomycetota</taxon>
        <taxon>Actinomycetes</taxon>
        <taxon>Bifidobacteriales</taxon>
        <taxon>Bifidobacteriaceae</taxon>
        <taxon>Bifidobacterium</taxon>
    </lineage>
</organism>
<sequence length="197" mass="21240">MAADKDGNDLGAVKVVLTSKILLAHYDASKSLNAAMIAKTVADPMSKLTGIFTVGQNVGLITSDGAPEDGRDGDDATEFHQPGYKLQAADPKLTLGFTVAEDNDLTREIMKGKPDSSGVYHVKDIVQDAKWFAYQETVYKSGVHRRRLGVVQVTNAEPDQDNRGEVSGVKLTGEWIVDVAVDSGNSKYLESYYTPSA</sequence>
<dbReference type="RefSeq" id="WP_095279996.1">
    <property type="nucleotide sequence ID" value="NZ_MNLB01000024.1"/>
</dbReference>
<name>A0A267WJ44_BIFPS</name>